<dbReference type="AlphaFoldDB" id="A0AA96X473"/>
<evidence type="ECO:0008006" key="2">
    <source>
        <dbReference type="Google" id="ProtNLM"/>
    </source>
</evidence>
<proteinExistence type="predicted"/>
<sequence length="321" mass="34174">MLRGISAQPVSLVNSVINGEFRINQRGATSYSFADGAYTLDRWQILMNASGGTNPAGSVSQQSFSPGQTEVPYEPSNYLRIANTSQGSSLGVGSYWVLSQSIESVRTFAGQTITVRFWARSSIANKTIGVNLLQNFGTGGSPVVPGAGQLVTLSSTWQQFSMTFVVPSIASKTIGTDDCLRLQFWMQAGSSVASQAGAAISWGGTGTIDIANVVAMPGLSLPSRIEPRLVSQELDLCQRYYEEIQVTADGYLLAGTPINVFIPFKQNKRVGNPLCTQNPSTASNINLNAIFPNNSTAAYNATIPATGVYSLVTVIKVSAEF</sequence>
<dbReference type="InterPro" id="IPR008979">
    <property type="entry name" value="Galactose-bd-like_sf"/>
</dbReference>
<dbReference type="EMBL" id="CP130144">
    <property type="protein sequence ID" value="WNZ45215.1"/>
    <property type="molecule type" value="Genomic_DNA"/>
</dbReference>
<reference evidence="1" key="1">
    <citation type="journal article" date="2023" name="Plants (Basel)">
        <title>Genomic Analysis of Leptolyngbya boryana CZ1 Reveals Efficient Carbon Fixation Modules.</title>
        <authorList>
            <person name="Bai X."/>
            <person name="Wang H."/>
            <person name="Cheng W."/>
            <person name="Wang J."/>
            <person name="Ma M."/>
            <person name="Hu H."/>
            <person name="Song Z."/>
            <person name="Ma H."/>
            <person name="Fan Y."/>
            <person name="Du C."/>
            <person name="Xu J."/>
        </authorList>
    </citation>
    <scope>NUCLEOTIDE SEQUENCE</scope>
    <source>
        <strain evidence="1">CZ1</strain>
    </source>
</reference>
<evidence type="ECO:0000313" key="1">
    <source>
        <dbReference type="EMBL" id="WNZ45215.1"/>
    </source>
</evidence>
<dbReference type="Gene3D" id="2.60.120.260">
    <property type="entry name" value="Galactose-binding domain-like"/>
    <property type="match status" value="1"/>
</dbReference>
<gene>
    <name evidence="1" type="ORF">Q2T42_25850</name>
</gene>
<dbReference type="RefSeq" id="WP_287455465.1">
    <property type="nucleotide sequence ID" value="NZ_CP130144.1"/>
</dbReference>
<protein>
    <recommendedName>
        <fullName evidence="2">CBM-cenC domain-containing protein</fullName>
    </recommendedName>
</protein>
<dbReference type="SUPFAM" id="SSF49785">
    <property type="entry name" value="Galactose-binding domain-like"/>
    <property type="match status" value="1"/>
</dbReference>
<name>A0AA96X473_LEPBY</name>
<accession>A0AA96X473</accession>
<reference evidence="1" key="2">
    <citation type="submission" date="2023-07" db="EMBL/GenBank/DDBJ databases">
        <authorList>
            <person name="Bai X.-H."/>
            <person name="Wang H.-H."/>
            <person name="Wang J."/>
            <person name="Ma M.-Y."/>
            <person name="Hu H.-H."/>
            <person name="Song Z.-L."/>
            <person name="Ma H.-G."/>
            <person name="Fan Y."/>
            <person name="Du C.-Y."/>
            <person name="Xu J.-C."/>
        </authorList>
    </citation>
    <scope>NUCLEOTIDE SEQUENCE</scope>
    <source>
        <strain evidence="1">CZ1</strain>
    </source>
</reference>
<organism evidence="1">
    <name type="scientific">Leptolyngbya boryana CZ1</name>
    <dbReference type="NCBI Taxonomy" id="3060204"/>
    <lineage>
        <taxon>Bacteria</taxon>
        <taxon>Bacillati</taxon>
        <taxon>Cyanobacteriota</taxon>
        <taxon>Cyanophyceae</taxon>
        <taxon>Leptolyngbyales</taxon>
        <taxon>Leptolyngbyaceae</taxon>
        <taxon>Leptolyngbya group</taxon>
        <taxon>Leptolyngbya</taxon>
    </lineage>
</organism>